<evidence type="ECO:0000256" key="5">
    <source>
        <dbReference type="SAM" id="Phobius"/>
    </source>
</evidence>
<evidence type="ECO:0000256" key="3">
    <source>
        <dbReference type="ARBA" id="ARBA00022989"/>
    </source>
</evidence>
<feature type="transmembrane region" description="Helical" evidence="5">
    <location>
        <begin position="78"/>
        <end position="99"/>
    </location>
</feature>
<reference evidence="6" key="1">
    <citation type="journal article" date="2019" name="bioRxiv">
        <title>The Genome of the Zebra Mussel, Dreissena polymorpha: A Resource for Invasive Species Research.</title>
        <authorList>
            <person name="McCartney M.A."/>
            <person name="Auch B."/>
            <person name="Kono T."/>
            <person name="Mallez S."/>
            <person name="Zhang Y."/>
            <person name="Obille A."/>
            <person name="Becker A."/>
            <person name="Abrahante J.E."/>
            <person name="Garbe J."/>
            <person name="Badalamenti J.P."/>
            <person name="Herman A."/>
            <person name="Mangelson H."/>
            <person name="Liachko I."/>
            <person name="Sullivan S."/>
            <person name="Sone E.D."/>
            <person name="Koren S."/>
            <person name="Silverstein K.A.T."/>
            <person name="Beckman K.B."/>
            <person name="Gohl D.M."/>
        </authorList>
    </citation>
    <scope>NUCLEOTIDE SEQUENCE</scope>
    <source>
        <strain evidence="6">Duluth1</strain>
        <tissue evidence="6">Whole animal</tissue>
    </source>
</reference>
<dbReference type="Proteomes" id="UP000828390">
    <property type="component" value="Unassembled WGS sequence"/>
</dbReference>
<evidence type="ECO:0000256" key="2">
    <source>
        <dbReference type="ARBA" id="ARBA00022692"/>
    </source>
</evidence>
<feature type="transmembrane region" description="Helical" evidence="5">
    <location>
        <begin position="51"/>
        <end position="72"/>
    </location>
</feature>
<keyword evidence="2 5" id="KW-0812">Transmembrane</keyword>
<proteinExistence type="predicted"/>
<protein>
    <submittedName>
        <fullName evidence="6">Uncharacterized protein</fullName>
    </submittedName>
</protein>
<accession>A0A9D4CXC7</accession>
<organism evidence="6 7">
    <name type="scientific">Dreissena polymorpha</name>
    <name type="common">Zebra mussel</name>
    <name type="synonym">Mytilus polymorpha</name>
    <dbReference type="NCBI Taxonomy" id="45954"/>
    <lineage>
        <taxon>Eukaryota</taxon>
        <taxon>Metazoa</taxon>
        <taxon>Spiralia</taxon>
        <taxon>Lophotrochozoa</taxon>
        <taxon>Mollusca</taxon>
        <taxon>Bivalvia</taxon>
        <taxon>Autobranchia</taxon>
        <taxon>Heteroconchia</taxon>
        <taxon>Euheterodonta</taxon>
        <taxon>Imparidentia</taxon>
        <taxon>Neoheterodontei</taxon>
        <taxon>Myida</taxon>
        <taxon>Dreissenoidea</taxon>
        <taxon>Dreissenidae</taxon>
        <taxon>Dreissena</taxon>
    </lineage>
</organism>
<dbReference type="Pfam" id="PF00002">
    <property type="entry name" value="7tm_2"/>
    <property type="match status" value="1"/>
</dbReference>
<keyword evidence="7" id="KW-1185">Reference proteome</keyword>
<reference evidence="6" key="2">
    <citation type="submission" date="2020-11" db="EMBL/GenBank/DDBJ databases">
        <authorList>
            <person name="McCartney M.A."/>
            <person name="Auch B."/>
            <person name="Kono T."/>
            <person name="Mallez S."/>
            <person name="Becker A."/>
            <person name="Gohl D.M."/>
            <person name="Silverstein K.A.T."/>
            <person name="Koren S."/>
            <person name="Bechman K.B."/>
            <person name="Herman A."/>
            <person name="Abrahante J.E."/>
            <person name="Garbe J."/>
        </authorList>
    </citation>
    <scope>NUCLEOTIDE SEQUENCE</scope>
    <source>
        <strain evidence="6">Duluth1</strain>
        <tissue evidence="6">Whole animal</tissue>
    </source>
</reference>
<dbReference type="EMBL" id="JAIWYP010000011">
    <property type="protein sequence ID" value="KAH3734217.1"/>
    <property type="molecule type" value="Genomic_DNA"/>
</dbReference>
<dbReference type="PANTHER" id="PTHR12011">
    <property type="entry name" value="ADHESION G-PROTEIN COUPLED RECEPTOR"/>
    <property type="match status" value="1"/>
</dbReference>
<dbReference type="PANTHER" id="PTHR12011:SF347">
    <property type="entry name" value="FI21270P1-RELATED"/>
    <property type="match status" value="1"/>
</dbReference>
<name>A0A9D4CXC7_DREPO</name>
<comment type="caution">
    <text evidence="6">The sequence shown here is derived from an EMBL/GenBank/DDBJ whole genome shotgun (WGS) entry which is preliminary data.</text>
</comment>
<sequence>MLLKGNHSRYRSDIGKAALFVTVTMSTFSSFLQMLRLFWNGNIGHVMKFNILGALALEVLLGLKWVFGYFYTSEAALPVAYLFIIFNSLQGLFVFHCILNTKER</sequence>
<dbReference type="Gene3D" id="1.20.1070.10">
    <property type="entry name" value="Rhodopsin 7-helix transmembrane proteins"/>
    <property type="match status" value="1"/>
</dbReference>
<dbReference type="AlphaFoldDB" id="A0A9D4CXC7"/>
<keyword evidence="4 5" id="KW-0472">Membrane</keyword>
<evidence type="ECO:0000313" key="7">
    <source>
        <dbReference type="Proteomes" id="UP000828390"/>
    </source>
</evidence>
<dbReference type="GO" id="GO:0004930">
    <property type="term" value="F:G protein-coupled receptor activity"/>
    <property type="evidence" value="ECO:0007669"/>
    <property type="project" value="InterPro"/>
</dbReference>
<evidence type="ECO:0000313" key="6">
    <source>
        <dbReference type="EMBL" id="KAH3734217.1"/>
    </source>
</evidence>
<keyword evidence="3 5" id="KW-1133">Transmembrane helix</keyword>
<gene>
    <name evidence="6" type="ORF">DPMN_040656</name>
</gene>
<evidence type="ECO:0000256" key="4">
    <source>
        <dbReference type="ARBA" id="ARBA00023136"/>
    </source>
</evidence>
<feature type="transmembrane region" description="Helical" evidence="5">
    <location>
        <begin position="17"/>
        <end position="39"/>
    </location>
</feature>
<dbReference type="GO" id="GO:0005886">
    <property type="term" value="C:plasma membrane"/>
    <property type="evidence" value="ECO:0007669"/>
    <property type="project" value="TreeGrafter"/>
</dbReference>
<evidence type="ECO:0000256" key="1">
    <source>
        <dbReference type="ARBA" id="ARBA00004141"/>
    </source>
</evidence>
<comment type="subcellular location">
    <subcellularLocation>
        <location evidence="1">Membrane</location>
        <topology evidence="1">Multi-pass membrane protein</topology>
    </subcellularLocation>
</comment>
<dbReference type="InterPro" id="IPR000832">
    <property type="entry name" value="GPCR_2_secretin-like"/>
</dbReference>